<reference evidence="10 11" key="2">
    <citation type="submission" date="2018-06" db="EMBL/GenBank/DDBJ databases">
        <title>Comparative genomics of rhizobia nodulating Arachis hypogaea in China.</title>
        <authorList>
            <person name="Li Y."/>
        </authorList>
    </citation>
    <scope>NUCLEOTIDE SEQUENCE [LARGE SCALE GENOMIC DNA]</scope>
    <source>
        <strain evidence="10 11">CCBAU 51658</strain>
    </source>
</reference>
<dbReference type="Pfam" id="PF08447">
    <property type="entry name" value="PAS_3"/>
    <property type="match status" value="1"/>
</dbReference>
<evidence type="ECO:0000313" key="12">
    <source>
        <dbReference type="Proteomes" id="UP000625079"/>
    </source>
</evidence>
<reference evidence="9" key="1">
    <citation type="journal article" date="2014" name="Int. J. Syst. Evol. Microbiol.">
        <title>Complete genome sequence of Corynebacterium casei LMG S-19264T (=DSM 44701T), isolated from a smear-ripened cheese.</title>
        <authorList>
            <consortium name="US DOE Joint Genome Institute (JGI-PGF)"/>
            <person name="Walter F."/>
            <person name="Albersmeier A."/>
            <person name="Kalinowski J."/>
            <person name="Ruckert C."/>
        </authorList>
    </citation>
    <scope>NUCLEOTIDE SEQUENCE</scope>
    <source>
        <strain evidence="9">CGMCC 1.15034</strain>
    </source>
</reference>
<dbReference type="SUPFAM" id="SSF55874">
    <property type="entry name" value="ATPase domain of HSP90 chaperone/DNA topoisomerase II/histidine kinase"/>
    <property type="match status" value="1"/>
</dbReference>
<dbReference type="Gene3D" id="3.30.450.20">
    <property type="entry name" value="PAS domain"/>
    <property type="match status" value="2"/>
</dbReference>
<gene>
    <name evidence="9" type="ORF">GCM10010987_61460</name>
    <name evidence="10" type="ORF">XH86_03670</name>
</gene>
<dbReference type="OrthoDB" id="9813940at2"/>
<dbReference type="GO" id="GO:0004673">
    <property type="term" value="F:protein histidine kinase activity"/>
    <property type="evidence" value="ECO:0007669"/>
    <property type="project" value="UniProtKB-EC"/>
</dbReference>
<comment type="catalytic activity">
    <reaction evidence="1">
        <text>ATP + protein L-histidine = ADP + protein N-phospho-L-histidine.</text>
        <dbReference type="EC" id="2.7.13.3"/>
    </reaction>
</comment>
<protein>
    <recommendedName>
        <fullName evidence="2">histidine kinase</fullName>
        <ecNumber evidence="2">2.7.13.3</ecNumber>
    </recommendedName>
</protein>
<dbReference type="InterPro" id="IPR011102">
    <property type="entry name" value="Sig_transdc_His_kinase_HWE"/>
</dbReference>
<keyword evidence="3" id="KW-0597">Phosphoprotein</keyword>
<evidence type="ECO:0000313" key="11">
    <source>
        <dbReference type="Proteomes" id="UP000593880"/>
    </source>
</evidence>
<evidence type="ECO:0000256" key="1">
    <source>
        <dbReference type="ARBA" id="ARBA00000085"/>
    </source>
</evidence>
<keyword evidence="4" id="KW-0808">Transferase</keyword>
<dbReference type="Proteomes" id="UP000625079">
    <property type="component" value="Unassembled WGS sequence"/>
</dbReference>
<evidence type="ECO:0000256" key="3">
    <source>
        <dbReference type="ARBA" id="ARBA00022553"/>
    </source>
</evidence>
<dbReference type="InterPro" id="IPR013655">
    <property type="entry name" value="PAS_fold_3"/>
</dbReference>
<organism evidence="9 12">
    <name type="scientific">Bradyrhizobium guangdongense</name>
    <dbReference type="NCBI Taxonomy" id="1325090"/>
    <lineage>
        <taxon>Bacteria</taxon>
        <taxon>Pseudomonadati</taxon>
        <taxon>Pseudomonadota</taxon>
        <taxon>Alphaproteobacteria</taxon>
        <taxon>Hyphomicrobiales</taxon>
        <taxon>Nitrobacteraceae</taxon>
        <taxon>Bradyrhizobium</taxon>
    </lineage>
</organism>
<dbReference type="InterPro" id="IPR036890">
    <property type="entry name" value="HATPase_C_sf"/>
</dbReference>
<dbReference type="PANTHER" id="PTHR41523">
    <property type="entry name" value="TWO-COMPONENT SYSTEM SENSOR PROTEIN"/>
    <property type="match status" value="1"/>
</dbReference>
<dbReference type="Pfam" id="PF07536">
    <property type="entry name" value="HWE_HK"/>
    <property type="match status" value="1"/>
</dbReference>
<evidence type="ECO:0000256" key="6">
    <source>
        <dbReference type="ARBA" id="ARBA00022777"/>
    </source>
</evidence>
<keyword evidence="6 10" id="KW-0418">Kinase</keyword>
<feature type="domain" description="Signal transduction histidine kinase HWE region" evidence="8">
    <location>
        <begin position="135"/>
        <end position="222"/>
    </location>
</feature>
<dbReference type="SMART" id="SM00911">
    <property type="entry name" value="HWE_HK"/>
    <property type="match status" value="1"/>
</dbReference>
<dbReference type="InterPro" id="IPR035965">
    <property type="entry name" value="PAS-like_dom_sf"/>
</dbReference>
<sequence length="328" mass="35577">MTGLVWDVNKLRIATDAAGIALWSWNVDTDQLELDERGYTLWGIPNTGTITFEALSACIHPEDLDRVRAAFAATRDMLGAYETDFRILCDNEVRWISARGRGDDEGIVERVMYGVFIDVTERKKAEEAREMLAGEMNHRVKNIFAITSALAMISARSATTKEEMVQDLHQRIFALSNAHDMIRPDASQQNRAAPLGHLLDTLLNPYASKHSETERVRISTPRLLVGEKAATALALVVHELATNSIKYGALSTANGALDIKCCASAGAVELIWSESGGPLTHKPSGPSGFGTKLLMSSLRDQLGGAISASWPPTGAVITLTMSEARLGG</sequence>
<evidence type="ECO:0000256" key="5">
    <source>
        <dbReference type="ARBA" id="ARBA00022741"/>
    </source>
</evidence>
<dbReference type="PANTHER" id="PTHR41523:SF8">
    <property type="entry name" value="ETHYLENE RESPONSE SENSOR PROTEIN"/>
    <property type="match status" value="1"/>
</dbReference>
<evidence type="ECO:0000256" key="7">
    <source>
        <dbReference type="ARBA" id="ARBA00022840"/>
    </source>
</evidence>
<evidence type="ECO:0000256" key="2">
    <source>
        <dbReference type="ARBA" id="ARBA00012438"/>
    </source>
</evidence>
<dbReference type="EMBL" id="BMHC01000019">
    <property type="protein sequence ID" value="GGI30844.1"/>
    <property type="molecule type" value="Genomic_DNA"/>
</dbReference>
<dbReference type="SUPFAM" id="SSF55785">
    <property type="entry name" value="PYP-like sensor domain (PAS domain)"/>
    <property type="match status" value="1"/>
</dbReference>
<evidence type="ECO:0000313" key="10">
    <source>
        <dbReference type="EMBL" id="QOZ57947.1"/>
    </source>
</evidence>
<proteinExistence type="predicted"/>
<name>A0A410UZQ0_9BRAD</name>
<evidence type="ECO:0000313" key="9">
    <source>
        <dbReference type="EMBL" id="GGI30844.1"/>
    </source>
</evidence>
<dbReference type="AlphaFoldDB" id="A0A410UZQ0"/>
<evidence type="ECO:0000259" key="8">
    <source>
        <dbReference type="SMART" id="SM00911"/>
    </source>
</evidence>
<dbReference type="GO" id="GO:0005524">
    <property type="term" value="F:ATP binding"/>
    <property type="evidence" value="ECO:0007669"/>
    <property type="project" value="UniProtKB-KW"/>
</dbReference>
<reference evidence="9" key="3">
    <citation type="submission" date="2022-12" db="EMBL/GenBank/DDBJ databases">
        <authorList>
            <person name="Sun Q."/>
            <person name="Zhou Y."/>
        </authorList>
    </citation>
    <scope>NUCLEOTIDE SEQUENCE</scope>
    <source>
        <strain evidence="9">CGMCC 1.15034</strain>
    </source>
</reference>
<keyword evidence="11" id="KW-1185">Reference proteome</keyword>
<keyword evidence="5" id="KW-0547">Nucleotide-binding</keyword>
<dbReference type="EC" id="2.7.13.3" evidence="2"/>
<accession>A0A410UZQ0</accession>
<dbReference type="Proteomes" id="UP000593880">
    <property type="component" value="Chromosome"/>
</dbReference>
<dbReference type="Gene3D" id="3.30.565.10">
    <property type="entry name" value="Histidine kinase-like ATPase, C-terminal domain"/>
    <property type="match status" value="1"/>
</dbReference>
<keyword evidence="7" id="KW-0067">ATP-binding</keyword>
<dbReference type="RefSeq" id="WP_128963667.1">
    <property type="nucleotide sequence ID" value="NZ_BMHC01000019.1"/>
</dbReference>
<dbReference type="EMBL" id="CP030057">
    <property type="protein sequence ID" value="QOZ57947.1"/>
    <property type="molecule type" value="Genomic_DNA"/>
</dbReference>
<evidence type="ECO:0000256" key="4">
    <source>
        <dbReference type="ARBA" id="ARBA00022679"/>
    </source>
</evidence>